<dbReference type="PROSITE" id="PS00436">
    <property type="entry name" value="PEROXIDASE_2"/>
    <property type="match status" value="1"/>
</dbReference>
<feature type="chain" id="PRO_5042667261" description="Peroxidase" evidence="20">
    <location>
        <begin position="23"/>
        <end position="318"/>
    </location>
</feature>
<evidence type="ECO:0000256" key="11">
    <source>
        <dbReference type="ARBA" id="ARBA00023004"/>
    </source>
</evidence>
<feature type="binding site" evidence="17">
    <location>
        <position position="87"/>
    </location>
    <ligand>
        <name>Ca(2+)</name>
        <dbReference type="ChEBI" id="CHEBI:29108"/>
        <label>1</label>
    </ligand>
</feature>
<dbReference type="PANTHER" id="PTHR31388:SF5">
    <property type="entry name" value="PEROXIDASE"/>
    <property type="match status" value="1"/>
</dbReference>
<dbReference type="InterPro" id="IPR019793">
    <property type="entry name" value="Peroxidases_heam-ligand_BS"/>
</dbReference>
<organism evidence="22 23">
    <name type="scientific">Canna indica</name>
    <name type="common">Indian-shot</name>
    <dbReference type="NCBI Taxonomy" id="4628"/>
    <lineage>
        <taxon>Eukaryota</taxon>
        <taxon>Viridiplantae</taxon>
        <taxon>Streptophyta</taxon>
        <taxon>Embryophyta</taxon>
        <taxon>Tracheophyta</taxon>
        <taxon>Spermatophyta</taxon>
        <taxon>Magnoliopsida</taxon>
        <taxon>Liliopsida</taxon>
        <taxon>Zingiberales</taxon>
        <taxon>Cannaceae</taxon>
        <taxon>Canna</taxon>
    </lineage>
</organism>
<dbReference type="PRINTS" id="PR00461">
    <property type="entry name" value="PLPEROXIDASE"/>
</dbReference>
<comment type="similarity">
    <text evidence="3">Belongs to the peroxidase family. Ascorbate peroxidase subfamily.</text>
</comment>
<dbReference type="Gene3D" id="1.10.520.10">
    <property type="match status" value="1"/>
</dbReference>
<dbReference type="Gene3D" id="1.10.420.10">
    <property type="entry name" value="Peroxidase, domain 2"/>
    <property type="match status" value="1"/>
</dbReference>
<dbReference type="InterPro" id="IPR019794">
    <property type="entry name" value="Peroxidases_AS"/>
</dbReference>
<dbReference type="GO" id="GO:0006979">
    <property type="term" value="P:response to oxidative stress"/>
    <property type="evidence" value="ECO:0007669"/>
    <property type="project" value="UniProtKB-UniRule"/>
</dbReference>
<feature type="binding site" evidence="16">
    <location>
        <position position="162"/>
    </location>
    <ligand>
        <name>substrate</name>
    </ligand>
</feature>
<feature type="binding site" evidence="17">
    <location>
        <position position="246"/>
    </location>
    <ligand>
        <name>Ca(2+)</name>
        <dbReference type="ChEBI" id="CHEBI:29108"/>
        <label>2</label>
    </ligand>
</feature>
<dbReference type="PROSITE" id="PS00435">
    <property type="entry name" value="PEROXIDASE_1"/>
    <property type="match status" value="1"/>
</dbReference>
<evidence type="ECO:0000256" key="14">
    <source>
        <dbReference type="ARBA" id="ARBA00023324"/>
    </source>
</evidence>
<feature type="binding site" evidence="17">
    <location>
        <position position="66"/>
    </location>
    <ligand>
        <name>Ca(2+)</name>
        <dbReference type="ChEBI" id="CHEBI:29108"/>
        <label>1</label>
    </ligand>
</feature>
<evidence type="ECO:0000256" key="15">
    <source>
        <dbReference type="PIRSR" id="PIRSR600823-1"/>
    </source>
</evidence>
<keyword evidence="10 20" id="KW-0560">Oxidoreductase</keyword>
<feature type="disulfide bond" evidence="19">
    <location>
        <begin position="67"/>
        <end position="72"/>
    </location>
</feature>
<keyword evidence="23" id="KW-1185">Reference proteome</keyword>
<evidence type="ECO:0000256" key="18">
    <source>
        <dbReference type="PIRSR" id="PIRSR600823-4"/>
    </source>
</evidence>
<evidence type="ECO:0000256" key="17">
    <source>
        <dbReference type="PIRSR" id="PIRSR600823-3"/>
    </source>
</evidence>
<evidence type="ECO:0000256" key="3">
    <source>
        <dbReference type="ARBA" id="ARBA00006873"/>
    </source>
</evidence>
<evidence type="ECO:0000256" key="8">
    <source>
        <dbReference type="ARBA" id="ARBA00022729"/>
    </source>
</evidence>
<dbReference type="AlphaFoldDB" id="A0AAQ3JVM9"/>
<evidence type="ECO:0000256" key="4">
    <source>
        <dbReference type="ARBA" id="ARBA00012313"/>
    </source>
</evidence>
<feature type="binding site" evidence="17">
    <location>
        <position position="238"/>
    </location>
    <ligand>
        <name>Ca(2+)</name>
        <dbReference type="ChEBI" id="CHEBI:29108"/>
        <label>2</label>
    </ligand>
</feature>
<evidence type="ECO:0000313" key="22">
    <source>
        <dbReference type="EMBL" id="WOK97173.1"/>
    </source>
</evidence>
<feature type="disulfide bond" evidence="19">
    <location>
        <begin position="199"/>
        <end position="224"/>
    </location>
</feature>
<dbReference type="InterPro" id="IPR000823">
    <property type="entry name" value="Peroxidase_pln"/>
</dbReference>
<feature type="site" description="Transition state stabilizer" evidence="18">
    <location>
        <position position="61"/>
    </location>
</feature>
<feature type="binding site" evidence="17">
    <location>
        <position position="193"/>
    </location>
    <ligand>
        <name>Ca(2+)</name>
        <dbReference type="ChEBI" id="CHEBI:29108"/>
        <label>2</label>
    </ligand>
</feature>
<feature type="binding site" evidence="17">
    <location>
        <position position="71"/>
    </location>
    <ligand>
        <name>Ca(2+)</name>
        <dbReference type="ChEBI" id="CHEBI:29108"/>
        <label>1</label>
    </ligand>
</feature>
<sequence length="318" mass="33998">MAAFFSIGTFLILLLLASAARGQRLSHKYYSLSCPGLQPLVRDAVQQALRRDPSLGAGIVRLFFHDCFVNGCDASVLLDDTPSFAGEKNAPPNMNSLRGFELVDSIKARVEARCRATVSCADILALAARDSVALLGGPYWAVYLGRRDARTGSRQAAAANLPSPGAGFAALVAAFAAKGLTARDMIALSGAHTIGQARCSSFRQRIYGDRNVDASFAGVRRQTCPQQTEGGGSLAPLDAQSPAVFDNKYFQNLVARRGLLRSDQELLSGGPMDSVVWHYSVNQTAFFADFAAAMVRMGGIGALTGSRGEVRLNCRKWN</sequence>
<keyword evidence="5 20" id="KW-0575">Peroxidase</keyword>
<evidence type="ECO:0000256" key="7">
    <source>
        <dbReference type="ARBA" id="ARBA00022723"/>
    </source>
</evidence>
<reference evidence="22 23" key="1">
    <citation type="submission" date="2023-10" db="EMBL/GenBank/DDBJ databases">
        <title>Chromosome-scale genome assembly provides insights into flower coloration mechanisms of Canna indica.</title>
        <authorList>
            <person name="Li C."/>
        </authorList>
    </citation>
    <scope>NUCLEOTIDE SEQUENCE [LARGE SCALE GENOMIC DNA]</scope>
    <source>
        <tissue evidence="22">Flower</tissue>
    </source>
</reference>
<dbReference type="FunFam" id="1.10.420.10:FF:000006">
    <property type="entry name" value="Peroxidase"/>
    <property type="match status" value="1"/>
</dbReference>
<feature type="disulfide bond" evidence="19">
    <location>
        <begin position="120"/>
        <end position="314"/>
    </location>
</feature>
<dbReference type="PRINTS" id="PR00458">
    <property type="entry name" value="PEROXIDASE"/>
</dbReference>
<feature type="binding site" evidence="17">
    <location>
        <position position="75"/>
    </location>
    <ligand>
        <name>Ca(2+)</name>
        <dbReference type="ChEBI" id="CHEBI:29108"/>
        <label>1</label>
    </ligand>
</feature>
<comment type="subcellular location">
    <subcellularLocation>
        <location evidence="2 20">Secreted</location>
    </subcellularLocation>
</comment>
<dbReference type="GO" id="GO:0005576">
    <property type="term" value="C:extracellular region"/>
    <property type="evidence" value="ECO:0007669"/>
    <property type="project" value="UniProtKB-SubCell"/>
</dbReference>
<comment type="cofactor">
    <cofactor evidence="17 20">
        <name>Ca(2+)</name>
        <dbReference type="ChEBI" id="CHEBI:29108"/>
    </cofactor>
    <text evidence="17 20">Binds 2 calcium ions per subunit.</text>
</comment>
<evidence type="ECO:0000256" key="19">
    <source>
        <dbReference type="PIRSR" id="PIRSR600823-5"/>
    </source>
</evidence>
<keyword evidence="8 20" id="KW-0732">Signal</keyword>
<keyword evidence="6 20" id="KW-0349">Heme</keyword>
<dbReference type="InterPro" id="IPR002016">
    <property type="entry name" value="Haem_peroxidase"/>
</dbReference>
<protein>
    <recommendedName>
        <fullName evidence="4 20">Peroxidase</fullName>
        <ecNumber evidence="4 20">1.11.1.7</ecNumber>
    </recommendedName>
</protein>
<keyword evidence="20" id="KW-0964">Secreted</keyword>
<dbReference type="FunFam" id="1.10.520.10:FF:000009">
    <property type="entry name" value="Peroxidase"/>
    <property type="match status" value="1"/>
</dbReference>
<evidence type="ECO:0000313" key="23">
    <source>
        <dbReference type="Proteomes" id="UP001327560"/>
    </source>
</evidence>
<dbReference type="EC" id="1.11.1.7" evidence="4 20"/>
<evidence type="ECO:0000256" key="9">
    <source>
        <dbReference type="ARBA" id="ARBA00022837"/>
    </source>
</evidence>
<comment type="similarity">
    <text evidence="20">Belongs to the peroxidase family. Classical plant (class III) peroxidase subfamily.</text>
</comment>
<dbReference type="Pfam" id="PF00141">
    <property type="entry name" value="peroxidase"/>
    <property type="match status" value="1"/>
</dbReference>
<feature type="domain" description="Plant heme peroxidase family profile" evidence="21">
    <location>
        <begin position="24"/>
        <end position="318"/>
    </location>
</feature>
<evidence type="ECO:0000256" key="6">
    <source>
        <dbReference type="ARBA" id="ARBA00022617"/>
    </source>
</evidence>
<dbReference type="Proteomes" id="UP001327560">
    <property type="component" value="Chromosome 2"/>
</dbReference>
<dbReference type="PROSITE" id="PS50873">
    <property type="entry name" value="PEROXIDASE_4"/>
    <property type="match status" value="1"/>
</dbReference>
<dbReference type="InterPro" id="IPR033905">
    <property type="entry name" value="Secretory_peroxidase"/>
</dbReference>
<feature type="binding site" description="axial binding residue" evidence="17">
    <location>
        <position position="192"/>
    </location>
    <ligand>
        <name>heme b</name>
        <dbReference type="ChEBI" id="CHEBI:60344"/>
    </ligand>
    <ligandPart>
        <name>Fe</name>
        <dbReference type="ChEBI" id="CHEBI:18248"/>
    </ligandPart>
</feature>
<dbReference type="EMBL" id="CP136891">
    <property type="protein sequence ID" value="WOK97173.1"/>
    <property type="molecule type" value="Genomic_DNA"/>
</dbReference>
<feature type="binding site" evidence="17">
    <location>
        <position position="69"/>
    </location>
    <ligand>
        <name>Ca(2+)</name>
        <dbReference type="ChEBI" id="CHEBI:29108"/>
        <label>1</label>
    </ligand>
</feature>
<keyword evidence="14 20" id="KW-0376">Hydrogen peroxide</keyword>
<comment type="function">
    <text evidence="20">Removal of H(2)O(2), oxidation of toxic reductants, biosynthesis and degradation of lignin, suberization, auxin catabolism, response to environmental stresses such as wounding, pathogen attack and oxidative stress.</text>
</comment>
<keyword evidence="13" id="KW-0325">Glycoprotein</keyword>
<evidence type="ECO:0000256" key="1">
    <source>
        <dbReference type="ARBA" id="ARBA00000189"/>
    </source>
</evidence>
<evidence type="ECO:0000256" key="2">
    <source>
        <dbReference type="ARBA" id="ARBA00004613"/>
    </source>
</evidence>
<dbReference type="GO" id="GO:0020037">
    <property type="term" value="F:heme binding"/>
    <property type="evidence" value="ECO:0007669"/>
    <property type="project" value="UniProtKB-UniRule"/>
</dbReference>
<dbReference type="SUPFAM" id="SSF48113">
    <property type="entry name" value="Heme-dependent peroxidases"/>
    <property type="match status" value="1"/>
</dbReference>
<feature type="binding site" evidence="17">
    <location>
        <position position="73"/>
    </location>
    <ligand>
        <name>Ca(2+)</name>
        <dbReference type="ChEBI" id="CHEBI:29108"/>
        <label>1</label>
    </ligand>
</feature>
<name>A0AAQ3JVM9_9LILI</name>
<feature type="disulfide bond" evidence="19">
    <location>
        <begin position="34"/>
        <end position="114"/>
    </location>
</feature>
<comment type="cofactor">
    <cofactor evidence="17 20">
        <name>heme b</name>
        <dbReference type="ChEBI" id="CHEBI:60344"/>
    </cofactor>
    <text evidence="17 20">Binds 1 heme b (iron(II)-protoporphyrin IX) group per subunit.</text>
</comment>
<dbReference type="InterPro" id="IPR010255">
    <property type="entry name" value="Haem_peroxidase_sf"/>
</dbReference>
<evidence type="ECO:0000256" key="12">
    <source>
        <dbReference type="ARBA" id="ARBA00023157"/>
    </source>
</evidence>
<comment type="catalytic activity">
    <reaction evidence="1 20">
        <text>2 a phenolic donor + H2O2 = 2 a phenolic radical donor + 2 H2O</text>
        <dbReference type="Rhea" id="RHEA:56136"/>
        <dbReference type="ChEBI" id="CHEBI:15377"/>
        <dbReference type="ChEBI" id="CHEBI:16240"/>
        <dbReference type="ChEBI" id="CHEBI:139520"/>
        <dbReference type="ChEBI" id="CHEBI:139521"/>
        <dbReference type="EC" id="1.11.1.7"/>
    </reaction>
</comment>
<accession>A0AAQ3JVM9</accession>
<keyword evidence="7 17" id="KW-0479">Metal-binding</keyword>
<dbReference type="GO" id="GO:0140825">
    <property type="term" value="F:lactoperoxidase activity"/>
    <property type="evidence" value="ECO:0007669"/>
    <property type="project" value="UniProtKB-EC"/>
</dbReference>
<evidence type="ECO:0000256" key="10">
    <source>
        <dbReference type="ARBA" id="ARBA00023002"/>
    </source>
</evidence>
<evidence type="ECO:0000256" key="5">
    <source>
        <dbReference type="ARBA" id="ARBA00022559"/>
    </source>
</evidence>
<evidence type="ECO:0000256" key="16">
    <source>
        <dbReference type="PIRSR" id="PIRSR600823-2"/>
    </source>
</evidence>
<evidence type="ECO:0000256" key="13">
    <source>
        <dbReference type="ARBA" id="ARBA00023180"/>
    </source>
</evidence>
<dbReference type="PANTHER" id="PTHR31388">
    <property type="entry name" value="PEROXIDASE 72-RELATED"/>
    <property type="match status" value="1"/>
</dbReference>
<keyword evidence="11 17" id="KW-0408">Iron</keyword>
<dbReference type="CDD" id="cd00693">
    <property type="entry name" value="secretory_peroxidase"/>
    <property type="match status" value="1"/>
</dbReference>
<proteinExistence type="inferred from homology"/>
<evidence type="ECO:0000259" key="21">
    <source>
        <dbReference type="PROSITE" id="PS50873"/>
    </source>
</evidence>
<gene>
    <name evidence="22" type="ORF">Cni_G05881</name>
</gene>
<feature type="signal peptide" evidence="20">
    <location>
        <begin position="1"/>
        <end position="22"/>
    </location>
</feature>
<dbReference type="GO" id="GO:0042744">
    <property type="term" value="P:hydrogen peroxide catabolic process"/>
    <property type="evidence" value="ECO:0007669"/>
    <property type="project" value="UniProtKB-KW"/>
</dbReference>
<evidence type="ECO:0000256" key="20">
    <source>
        <dbReference type="RuleBase" id="RU362060"/>
    </source>
</evidence>
<keyword evidence="9 17" id="KW-0106">Calcium</keyword>
<feature type="active site" description="Proton acceptor" evidence="15">
    <location>
        <position position="65"/>
    </location>
</feature>
<keyword evidence="12 19" id="KW-1015">Disulfide bond</keyword>
<dbReference type="GO" id="GO:0046872">
    <property type="term" value="F:metal ion binding"/>
    <property type="evidence" value="ECO:0007669"/>
    <property type="project" value="UniProtKB-UniRule"/>
</dbReference>